<dbReference type="Gene3D" id="3.30.300.30">
    <property type="match status" value="1"/>
</dbReference>
<protein>
    <submittedName>
        <fullName evidence="4">Acyl--CoA ligase</fullName>
    </submittedName>
</protein>
<dbReference type="GO" id="GO:0016874">
    <property type="term" value="F:ligase activity"/>
    <property type="evidence" value="ECO:0007669"/>
    <property type="project" value="UniProtKB-KW"/>
</dbReference>
<organism evidence="4 5">
    <name type="scientific">Pseudonocardia alaniniphila</name>
    <dbReference type="NCBI Taxonomy" id="75291"/>
    <lineage>
        <taxon>Bacteria</taxon>
        <taxon>Bacillati</taxon>
        <taxon>Actinomycetota</taxon>
        <taxon>Actinomycetes</taxon>
        <taxon>Pseudonocardiales</taxon>
        <taxon>Pseudonocardiaceae</taxon>
        <taxon>Pseudonocardia</taxon>
    </lineage>
</organism>
<feature type="region of interest" description="Disordered" evidence="1">
    <location>
        <begin position="503"/>
        <end position="583"/>
    </location>
</feature>
<dbReference type="InterPro" id="IPR000873">
    <property type="entry name" value="AMP-dep_synth/lig_dom"/>
</dbReference>
<sequence>MERRQVSQQSLDMVSNLSHGHSEIPARITTGDYLLGHPVGALGGFTLSEVFSAAVEADPDKEATTAGERYWRWRQWWRRSETLASRLQDRGVEPGHVVAAQLPSSWEFLTLHTAAASVGAALLPVRHAYGHGDVRALIDRVRPAVVVDTQTWQGLSAAGAGRRPDEVVVSPDAPFMLLPSSGTSAGRPKICMDSHDGLLSNAASVLAESSMTGKDVVTSASPLTDLFGLPSIHLSLFTRNRQDPFAEWDFPRFFELAEKAATTVLFAVSALSDILSGVAGRPGFTLREVRASGSSVPTSLVTRTQQELGAQMIVQWGMSELGAGAFTRPDETAETLSSTVGTPVREAEARAIERELQFRSPSLFRGYWGEPETTDAAITDDGWLRTGDTVNIDPDGRTIYLGRSAELIDVDGRKFNAREIEDLLEHLGPVALVGRPDPRLGEYPCLVVERPGIDLMEVVRQLREAGFAEYKIPAELVTVGRIPLTPTGKISRHGVTALIGRTAAPDQPWTGGPRAGRPHGRGVSLPAGGARVRGRGTRQRGSARSGQHLRQPRDGLRHGREVAQHPARGGRHAFARDTPVQLPDPDHIRQRQLTGIRWKL</sequence>
<dbReference type="SUPFAM" id="SSF56801">
    <property type="entry name" value="Acetyl-CoA synthetase-like"/>
    <property type="match status" value="1"/>
</dbReference>
<evidence type="ECO:0000313" key="4">
    <source>
        <dbReference type="EMBL" id="MCH6171754.1"/>
    </source>
</evidence>
<feature type="domain" description="AMP-dependent synthetase/ligase" evidence="2">
    <location>
        <begin position="52"/>
        <end position="368"/>
    </location>
</feature>
<feature type="domain" description="AMP-binding enzyme C-terminal" evidence="3">
    <location>
        <begin position="430"/>
        <end position="489"/>
    </location>
</feature>
<evidence type="ECO:0000259" key="2">
    <source>
        <dbReference type="Pfam" id="PF00501"/>
    </source>
</evidence>
<name>A0ABS9TT97_9PSEU</name>
<dbReference type="PANTHER" id="PTHR43201:SF32">
    <property type="entry name" value="2-SUCCINYLBENZOATE--COA LIGASE, CHLOROPLASTIC_PEROXISOMAL"/>
    <property type="match status" value="1"/>
</dbReference>
<dbReference type="InterPro" id="IPR045851">
    <property type="entry name" value="AMP-bd_C_sf"/>
</dbReference>
<keyword evidence="4" id="KW-0436">Ligase</keyword>
<feature type="compositionally biased region" description="Basic and acidic residues" evidence="1">
    <location>
        <begin position="551"/>
        <end position="563"/>
    </location>
</feature>
<evidence type="ECO:0000259" key="3">
    <source>
        <dbReference type="Pfam" id="PF13193"/>
    </source>
</evidence>
<gene>
    <name evidence="4" type="ORF">MMF94_39225</name>
</gene>
<accession>A0ABS9TT97</accession>
<proteinExistence type="predicted"/>
<dbReference type="PANTHER" id="PTHR43201">
    <property type="entry name" value="ACYL-COA SYNTHETASE"/>
    <property type="match status" value="1"/>
</dbReference>
<evidence type="ECO:0000256" key="1">
    <source>
        <dbReference type="SAM" id="MobiDB-lite"/>
    </source>
</evidence>
<dbReference type="EMBL" id="JAKXMK010000048">
    <property type="protein sequence ID" value="MCH6171754.1"/>
    <property type="molecule type" value="Genomic_DNA"/>
</dbReference>
<dbReference type="Pfam" id="PF13193">
    <property type="entry name" value="AMP-binding_C"/>
    <property type="match status" value="1"/>
</dbReference>
<dbReference type="RefSeq" id="WP_241042553.1">
    <property type="nucleotide sequence ID" value="NZ_BAAAJF010000074.1"/>
</dbReference>
<dbReference type="Proteomes" id="UP001299970">
    <property type="component" value="Unassembled WGS sequence"/>
</dbReference>
<dbReference type="Gene3D" id="3.40.50.12780">
    <property type="entry name" value="N-terminal domain of ligase-like"/>
    <property type="match status" value="1"/>
</dbReference>
<reference evidence="4 5" key="1">
    <citation type="submission" date="2022-03" db="EMBL/GenBank/DDBJ databases">
        <title>Pseudonocardia alaer sp. nov., a novel actinomycete isolated from reed forest soil.</title>
        <authorList>
            <person name="Wang L."/>
        </authorList>
    </citation>
    <scope>NUCLEOTIDE SEQUENCE [LARGE SCALE GENOMIC DNA]</scope>
    <source>
        <strain evidence="4 5">Y-16303</strain>
    </source>
</reference>
<dbReference type="Pfam" id="PF00501">
    <property type="entry name" value="AMP-binding"/>
    <property type="match status" value="1"/>
</dbReference>
<dbReference type="InterPro" id="IPR042099">
    <property type="entry name" value="ANL_N_sf"/>
</dbReference>
<comment type="caution">
    <text evidence="4">The sequence shown here is derived from an EMBL/GenBank/DDBJ whole genome shotgun (WGS) entry which is preliminary data.</text>
</comment>
<dbReference type="InterPro" id="IPR025110">
    <property type="entry name" value="AMP-bd_C"/>
</dbReference>
<evidence type="ECO:0000313" key="5">
    <source>
        <dbReference type="Proteomes" id="UP001299970"/>
    </source>
</evidence>
<keyword evidence="5" id="KW-1185">Reference proteome</keyword>